<accession>A0A918J9S0</accession>
<dbReference type="EMBL" id="BMUE01000011">
    <property type="protein sequence ID" value="GGW65597.1"/>
    <property type="molecule type" value="Genomic_DNA"/>
</dbReference>
<dbReference type="Proteomes" id="UP000620224">
    <property type="component" value="Unassembled WGS sequence"/>
</dbReference>
<evidence type="ECO:0000313" key="2">
    <source>
        <dbReference type="Proteomes" id="UP000620224"/>
    </source>
</evidence>
<comment type="caution">
    <text evidence="1">The sequence shown here is derived from an EMBL/GenBank/DDBJ whole genome shotgun (WGS) entry which is preliminary data.</text>
</comment>
<dbReference type="RefSeq" id="WP_190017435.1">
    <property type="nucleotide sequence ID" value="NZ_BMUE01000011.1"/>
</dbReference>
<evidence type="ECO:0000313" key="1">
    <source>
        <dbReference type="EMBL" id="GGW65597.1"/>
    </source>
</evidence>
<name>A0A918J9S0_9ACTN</name>
<protein>
    <submittedName>
        <fullName evidence="1">Uncharacterized protein</fullName>
    </submittedName>
</protein>
<dbReference type="Pfam" id="PF19384">
    <property type="entry name" value="DUF5959"/>
    <property type="match status" value="1"/>
</dbReference>
<dbReference type="InterPro" id="IPR046003">
    <property type="entry name" value="DUF5959"/>
</dbReference>
<proteinExistence type="predicted"/>
<dbReference type="AlphaFoldDB" id="A0A918J9S0"/>
<reference evidence="1" key="1">
    <citation type="journal article" date="2014" name="Int. J. Syst. Evol. Microbiol.">
        <title>Complete genome sequence of Corynebacterium casei LMG S-19264T (=DSM 44701T), isolated from a smear-ripened cheese.</title>
        <authorList>
            <consortium name="US DOE Joint Genome Institute (JGI-PGF)"/>
            <person name="Walter F."/>
            <person name="Albersmeier A."/>
            <person name="Kalinowski J."/>
            <person name="Ruckert C."/>
        </authorList>
    </citation>
    <scope>NUCLEOTIDE SEQUENCE</scope>
    <source>
        <strain evidence="1">JCM 4490</strain>
    </source>
</reference>
<keyword evidence="2" id="KW-1185">Reference proteome</keyword>
<sequence length="136" mass="15604">MDEWVPVDLIHLSDGRNVSLVLRTIERHEARRAQVRAECLVTTDFVDARLQTNIWLDHLDEWEEALRGLSAGRDASWPHGSRGLELYFHPHETGWLSISVHDPDRLTVALGLEPTADWIDEHEANLQRLRHACGES</sequence>
<gene>
    <name evidence="1" type="ORF">GCM10010503_48440</name>
</gene>
<reference evidence="1" key="2">
    <citation type="submission" date="2020-09" db="EMBL/GenBank/DDBJ databases">
        <authorList>
            <person name="Sun Q."/>
            <person name="Ohkuma M."/>
        </authorList>
    </citation>
    <scope>NUCLEOTIDE SEQUENCE</scope>
    <source>
        <strain evidence="1">JCM 4490</strain>
    </source>
</reference>
<organism evidence="1 2">
    <name type="scientific">Streptomyces lucensis JCM 4490</name>
    <dbReference type="NCBI Taxonomy" id="1306176"/>
    <lineage>
        <taxon>Bacteria</taxon>
        <taxon>Bacillati</taxon>
        <taxon>Actinomycetota</taxon>
        <taxon>Actinomycetes</taxon>
        <taxon>Kitasatosporales</taxon>
        <taxon>Streptomycetaceae</taxon>
        <taxon>Streptomyces</taxon>
    </lineage>
</organism>